<evidence type="ECO:0000313" key="2">
    <source>
        <dbReference type="EMBL" id="QTA84982.1"/>
    </source>
</evidence>
<proteinExistence type="predicted"/>
<dbReference type="PANTHER" id="PTHR39639">
    <property type="entry name" value="CHROMOSOME 16, WHOLE GENOME SHOTGUN SEQUENCE"/>
    <property type="match status" value="1"/>
</dbReference>
<dbReference type="EMBL" id="CP061800">
    <property type="protein sequence ID" value="QTA84982.1"/>
    <property type="molecule type" value="Genomic_DNA"/>
</dbReference>
<evidence type="ECO:0000259" key="1">
    <source>
        <dbReference type="Pfam" id="PF03235"/>
    </source>
</evidence>
<dbReference type="PANTHER" id="PTHR39639:SF1">
    <property type="entry name" value="DUF262 DOMAIN-CONTAINING PROTEIN"/>
    <property type="match status" value="1"/>
</dbReference>
<dbReference type="KEGG" id="dmm:dnm_009860"/>
<feature type="domain" description="GmrSD restriction endonucleases N-terminal" evidence="1">
    <location>
        <begin position="42"/>
        <end position="196"/>
    </location>
</feature>
<dbReference type="AlphaFoldDB" id="A0A975BGB1"/>
<dbReference type="Proteomes" id="UP000663722">
    <property type="component" value="Chromosome"/>
</dbReference>
<evidence type="ECO:0000313" key="3">
    <source>
        <dbReference type="Proteomes" id="UP000663722"/>
    </source>
</evidence>
<name>A0A975BGB1_9BACT</name>
<accession>A0A975BGB1</accession>
<gene>
    <name evidence="2" type="ORF">dnm_009860</name>
</gene>
<keyword evidence="3" id="KW-1185">Reference proteome</keyword>
<protein>
    <submittedName>
        <fullName evidence="2">DUF262</fullName>
    </submittedName>
</protein>
<dbReference type="InterPro" id="IPR004919">
    <property type="entry name" value="GmrSD_N"/>
</dbReference>
<reference evidence="2" key="1">
    <citation type="journal article" date="2021" name="Microb. Physiol.">
        <title>Proteogenomic Insights into the Physiology of Marine, Sulfate-Reducing, Filamentous Desulfonema limicola and Desulfonema magnum.</title>
        <authorList>
            <person name="Schnaars V."/>
            <person name="Wohlbrand L."/>
            <person name="Scheve S."/>
            <person name="Hinrichs C."/>
            <person name="Reinhardt R."/>
            <person name="Rabus R."/>
        </authorList>
    </citation>
    <scope>NUCLEOTIDE SEQUENCE</scope>
    <source>
        <strain evidence="2">4be13</strain>
    </source>
</reference>
<dbReference type="Pfam" id="PF03235">
    <property type="entry name" value="GmrSD_N"/>
    <property type="match status" value="1"/>
</dbReference>
<sequence length="375" mass="43910">MAELLIKRMFVMTNKMEKLIEEVEERAREYQTEFYVMSVGELMNLYRDDEIIINPDFQGYFRWTNTQKTRLVESFLLGIPIPSLFVFEREDGIWELVDGLQRFSTILQFAGLLKGYPPLILESTKYLPSLEGTVWEDEKDGTNSLPPKLKLSFKRTRVDFTIIKKESGDDAKFEVFRRLNTGGSFASDQEIRNCTLVMMNKDIHNWFQELANDQNFSDVISITQRLIDEQYHVELVLRYLACCHYPYNRQKDVRDYLTDAMEYILKSDTFDFQSEKEKFEKIFTLLNNALGEDAFKKFDGKRFKGKFLESAYEAITVGLGTSSDDYETGQDEELVIQKIQNLWKNKDFLNSIGSGTNAKVRLPRIIPFAKSYFKK</sequence>
<dbReference type="RefSeq" id="WP_207681228.1">
    <property type="nucleotide sequence ID" value="NZ_CP061800.1"/>
</dbReference>
<organism evidence="2 3">
    <name type="scientific">Desulfonema magnum</name>
    <dbReference type="NCBI Taxonomy" id="45655"/>
    <lineage>
        <taxon>Bacteria</taxon>
        <taxon>Pseudomonadati</taxon>
        <taxon>Thermodesulfobacteriota</taxon>
        <taxon>Desulfobacteria</taxon>
        <taxon>Desulfobacterales</taxon>
        <taxon>Desulfococcaceae</taxon>
        <taxon>Desulfonema</taxon>
    </lineage>
</organism>